<dbReference type="RefSeq" id="WP_260746754.1">
    <property type="nucleotide sequence ID" value="NZ_CP092109.1"/>
</dbReference>
<evidence type="ECO:0000313" key="1">
    <source>
        <dbReference type="EMBL" id="UWZ78402.1"/>
    </source>
</evidence>
<proteinExistence type="predicted"/>
<organism evidence="1 2">
    <name type="scientific">Geoalkalibacter halelectricus</name>
    <dbReference type="NCBI Taxonomy" id="2847045"/>
    <lineage>
        <taxon>Bacteria</taxon>
        <taxon>Pseudomonadati</taxon>
        <taxon>Thermodesulfobacteriota</taxon>
        <taxon>Desulfuromonadia</taxon>
        <taxon>Desulfuromonadales</taxon>
        <taxon>Geoalkalibacteraceae</taxon>
        <taxon>Geoalkalibacter</taxon>
    </lineage>
</organism>
<keyword evidence="2" id="KW-1185">Reference proteome</keyword>
<accession>A0ABY5ZGZ4</accession>
<name>A0ABY5ZGZ4_9BACT</name>
<dbReference type="Proteomes" id="UP001060414">
    <property type="component" value="Chromosome"/>
</dbReference>
<protein>
    <submittedName>
        <fullName evidence="1">Uncharacterized protein</fullName>
    </submittedName>
</protein>
<gene>
    <name evidence="1" type="ORF">L9S41_11980</name>
</gene>
<dbReference type="EMBL" id="CP092109">
    <property type="protein sequence ID" value="UWZ78402.1"/>
    <property type="molecule type" value="Genomic_DNA"/>
</dbReference>
<evidence type="ECO:0000313" key="2">
    <source>
        <dbReference type="Proteomes" id="UP001060414"/>
    </source>
</evidence>
<sequence>MSDQNSINLEWVCGEGVAKDYAARVSSDGGQVVDSVPFVPPPEEADLYSDAQFDPLVIVGAVLASGMVLRYVRELVLDLKGREIAILDFSGKKPQVRVVPVGKASQIIMKSPDGTIERFSPSEIDKIEQNLAALLSPAK</sequence>
<reference evidence="1" key="1">
    <citation type="journal article" date="2022" name="Environ. Microbiol.">
        <title>Geoalkalibacter halelectricus SAP #1 sp. nov. possessing extracellular electron transfer and mineral#reducing capabilities from a haloalkaline environment.</title>
        <authorList>
            <person name="Yadav S."/>
            <person name="Singh R."/>
            <person name="Sundharam S.S."/>
            <person name="Chaudhary S."/>
            <person name="Krishnamurthi S."/>
            <person name="Patil S.A."/>
        </authorList>
    </citation>
    <scope>NUCLEOTIDE SEQUENCE</scope>
    <source>
        <strain evidence="1">SAP-1</strain>
    </source>
</reference>